<keyword evidence="4" id="KW-0547">Nucleotide-binding</keyword>
<reference evidence="8" key="1">
    <citation type="submission" date="2016-10" db="EMBL/GenBank/DDBJ databases">
        <authorList>
            <person name="Varghese N."/>
            <person name="Submissions S."/>
        </authorList>
    </citation>
    <scope>NUCLEOTIDE SEQUENCE [LARGE SCALE GENOMIC DNA]</scope>
    <source>
        <strain evidence="8">DSM 26921</strain>
    </source>
</reference>
<dbReference type="Gene3D" id="1.20.272.10">
    <property type="match status" value="1"/>
</dbReference>
<dbReference type="InterPro" id="IPR003959">
    <property type="entry name" value="ATPase_AAA_core"/>
</dbReference>
<dbReference type="InterPro" id="IPR032423">
    <property type="entry name" value="AAA_assoc_2"/>
</dbReference>
<dbReference type="Proteomes" id="UP000199658">
    <property type="component" value="Unassembled WGS sequence"/>
</dbReference>
<comment type="function">
    <text evidence="1">DNA-dependent ATPase that plays important roles in cellular responses to stalled DNA replication processes.</text>
</comment>
<evidence type="ECO:0000256" key="2">
    <source>
        <dbReference type="ARBA" id="ARBA00008959"/>
    </source>
</evidence>
<dbReference type="GO" id="GO:0003677">
    <property type="term" value="F:DNA binding"/>
    <property type="evidence" value="ECO:0007669"/>
    <property type="project" value="InterPro"/>
</dbReference>
<evidence type="ECO:0000313" key="7">
    <source>
        <dbReference type="EMBL" id="SFR59736.1"/>
    </source>
</evidence>
<dbReference type="SMART" id="SM00382">
    <property type="entry name" value="AAA"/>
    <property type="match status" value="1"/>
</dbReference>
<protein>
    <recommendedName>
        <fullName evidence="3">Replication-associated recombination protein A</fullName>
    </recommendedName>
</protein>
<dbReference type="InterPro" id="IPR027417">
    <property type="entry name" value="P-loop_NTPase"/>
</dbReference>
<dbReference type="CDD" id="cd00009">
    <property type="entry name" value="AAA"/>
    <property type="match status" value="1"/>
</dbReference>
<evidence type="ECO:0000256" key="3">
    <source>
        <dbReference type="ARBA" id="ARBA00020776"/>
    </source>
</evidence>
<dbReference type="Gene3D" id="1.10.8.60">
    <property type="match status" value="1"/>
</dbReference>
<sequence>MADLFDTDAKAPSKMQPLADRLRPKTLGEVIGQEQVLGPDSPLGVMLASNALSSLVFWGPPGVGKTTIARLLADETDLHFVQISAIFTGVQDLKKVFEAARIRRQNGQGTLLFVDEIHRFNKAQQDGFLPYMEDGTILLVGATTENPSFELNAAVLSRAQVLVLTRLSLSDLERLAQRAEKDFGRNLPLAPDARAALLEMADGDGRSLLNLIEQVAAWKVEGKLDTESLAKRLMRRAAQYDKSGDSHYNLISALHKSVRGSDPDAALYWFARMLTGGEDPRYLARRITRMAVEDIGLADTHAHRVCLDAWETFERLGSPEGELALAQAVTYLALAPKSNAGYAAYKNAMAAAKKTGSEPPPKHILNAPTKLMKDQGYGDGYAYDHDAEDGFSGQNYFPETMKRGVYYNPVERGFERELKRRLDYFTKLRAKR</sequence>
<dbReference type="Gene3D" id="3.40.50.300">
    <property type="entry name" value="P-loop containing nucleotide triphosphate hydrolases"/>
    <property type="match status" value="1"/>
</dbReference>
<dbReference type="RefSeq" id="WP_090219649.1">
    <property type="nucleotide sequence ID" value="NZ_FOYO01000001.1"/>
</dbReference>
<dbReference type="FunFam" id="1.20.272.10:FF:000001">
    <property type="entry name" value="Putative AAA family ATPase"/>
    <property type="match status" value="1"/>
</dbReference>
<dbReference type="STRING" id="670154.SAMN04488002_3609"/>
<organism evidence="7 8">
    <name type="scientific">Litoreibacter janthinus</name>
    <dbReference type="NCBI Taxonomy" id="670154"/>
    <lineage>
        <taxon>Bacteria</taxon>
        <taxon>Pseudomonadati</taxon>
        <taxon>Pseudomonadota</taxon>
        <taxon>Alphaproteobacteria</taxon>
        <taxon>Rhodobacterales</taxon>
        <taxon>Roseobacteraceae</taxon>
        <taxon>Litoreibacter</taxon>
    </lineage>
</organism>
<keyword evidence="5" id="KW-0067">ATP-binding</keyword>
<dbReference type="GO" id="GO:0000731">
    <property type="term" value="P:DNA synthesis involved in DNA repair"/>
    <property type="evidence" value="ECO:0007669"/>
    <property type="project" value="TreeGrafter"/>
</dbReference>
<dbReference type="InterPro" id="IPR051314">
    <property type="entry name" value="AAA_ATPase_RarA/MGS1/WRNIP1"/>
</dbReference>
<evidence type="ECO:0000313" key="8">
    <source>
        <dbReference type="Proteomes" id="UP000199658"/>
    </source>
</evidence>
<feature type="domain" description="AAA+ ATPase" evidence="6">
    <location>
        <begin position="51"/>
        <end position="169"/>
    </location>
</feature>
<dbReference type="GO" id="GO:0008047">
    <property type="term" value="F:enzyme activator activity"/>
    <property type="evidence" value="ECO:0007669"/>
    <property type="project" value="TreeGrafter"/>
</dbReference>
<dbReference type="SUPFAM" id="SSF48019">
    <property type="entry name" value="post-AAA+ oligomerization domain-like"/>
    <property type="match status" value="1"/>
</dbReference>
<dbReference type="PANTHER" id="PTHR13779">
    <property type="entry name" value="WERNER HELICASE-INTERACTING PROTEIN 1 FAMILY MEMBER"/>
    <property type="match status" value="1"/>
</dbReference>
<evidence type="ECO:0000256" key="4">
    <source>
        <dbReference type="ARBA" id="ARBA00022741"/>
    </source>
</evidence>
<dbReference type="EMBL" id="FOYO01000001">
    <property type="protein sequence ID" value="SFR59736.1"/>
    <property type="molecule type" value="Genomic_DNA"/>
</dbReference>
<dbReference type="Pfam" id="PF00004">
    <property type="entry name" value="AAA"/>
    <property type="match status" value="1"/>
</dbReference>
<dbReference type="InterPro" id="IPR021886">
    <property type="entry name" value="MgsA_C"/>
</dbReference>
<dbReference type="GO" id="GO:0016887">
    <property type="term" value="F:ATP hydrolysis activity"/>
    <property type="evidence" value="ECO:0007669"/>
    <property type="project" value="InterPro"/>
</dbReference>
<dbReference type="InterPro" id="IPR008921">
    <property type="entry name" value="DNA_pol3_clamp-load_cplx_C"/>
</dbReference>
<dbReference type="PANTHER" id="PTHR13779:SF7">
    <property type="entry name" value="ATPASE WRNIP1"/>
    <property type="match status" value="1"/>
</dbReference>
<comment type="similarity">
    <text evidence="2">Belongs to the AAA ATPase family. RarA/MGS1/WRNIP1 subfamily.</text>
</comment>
<gene>
    <name evidence="7" type="ORF">SAMN04488002_3609</name>
</gene>
<dbReference type="GO" id="GO:0005524">
    <property type="term" value="F:ATP binding"/>
    <property type="evidence" value="ECO:0007669"/>
    <property type="project" value="UniProtKB-KW"/>
</dbReference>
<keyword evidence="8" id="KW-1185">Reference proteome</keyword>
<dbReference type="Pfam" id="PF12002">
    <property type="entry name" value="MgsA_C"/>
    <property type="match status" value="1"/>
</dbReference>
<dbReference type="AlphaFoldDB" id="A0A1I6HZ42"/>
<dbReference type="Pfam" id="PF16193">
    <property type="entry name" value="AAA_assoc_2"/>
    <property type="match status" value="1"/>
</dbReference>
<accession>A0A1I6HZ42</accession>
<dbReference type="SUPFAM" id="SSF52540">
    <property type="entry name" value="P-loop containing nucleoside triphosphate hydrolases"/>
    <property type="match status" value="1"/>
</dbReference>
<dbReference type="InterPro" id="IPR003593">
    <property type="entry name" value="AAA+_ATPase"/>
</dbReference>
<name>A0A1I6HZ42_9RHOB</name>
<dbReference type="FunFam" id="3.40.50.300:FF:000345">
    <property type="entry name" value="AAA family ATPase"/>
    <property type="match status" value="1"/>
</dbReference>
<dbReference type="GO" id="GO:0017116">
    <property type="term" value="F:single-stranded DNA helicase activity"/>
    <property type="evidence" value="ECO:0007669"/>
    <property type="project" value="TreeGrafter"/>
</dbReference>
<proteinExistence type="inferred from homology"/>
<evidence type="ECO:0000256" key="1">
    <source>
        <dbReference type="ARBA" id="ARBA00002393"/>
    </source>
</evidence>
<dbReference type="GO" id="GO:0006261">
    <property type="term" value="P:DNA-templated DNA replication"/>
    <property type="evidence" value="ECO:0007669"/>
    <property type="project" value="TreeGrafter"/>
</dbReference>
<dbReference type="OrthoDB" id="9778364at2"/>
<evidence type="ECO:0000259" key="6">
    <source>
        <dbReference type="SMART" id="SM00382"/>
    </source>
</evidence>
<dbReference type="Gene3D" id="1.10.3710.10">
    <property type="entry name" value="DNA polymerase III clamp loader subunits, C-terminal domain"/>
    <property type="match status" value="1"/>
</dbReference>
<evidence type="ECO:0000256" key="5">
    <source>
        <dbReference type="ARBA" id="ARBA00022840"/>
    </source>
</evidence>
<dbReference type="CDD" id="cd18139">
    <property type="entry name" value="HLD_clamp_RarA"/>
    <property type="match status" value="1"/>
</dbReference>